<dbReference type="OrthoDB" id="673776at2759"/>
<dbReference type="Proteomes" id="UP000626092">
    <property type="component" value="Unassembled WGS sequence"/>
</dbReference>
<accession>A0A834H7T3</accession>
<gene>
    <name evidence="1" type="ORF">RHSIM_Rhsim03G0009800</name>
</gene>
<organism evidence="1 2">
    <name type="scientific">Rhododendron simsii</name>
    <name type="common">Sims's rhododendron</name>
    <dbReference type="NCBI Taxonomy" id="118357"/>
    <lineage>
        <taxon>Eukaryota</taxon>
        <taxon>Viridiplantae</taxon>
        <taxon>Streptophyta</taxon>
        <taxon>Embryophyta</taxon>
        <taxon>Tracheophyta</taxon>
        <taxon>Spermatophyta</taxon>
        <taxon>Magnoliopsida</taxon>
        <taxon>eudicotyledons</taxon>
        <taxon>Gunneridae</taxon>
        <taxon>Pentapetalae</taxon>
        <taxon>asterids</taxon>
        <taxon>Ericales</taxon>
        <taxon>Ericaceae</taxon>
        <taxon>Ericoideae</taxon>
        <taxon>Rhodoreae</taxon>
        <taxon>Rhododendron</taxon>
    </lineage>
</organism>
<name>A0A834H7T3_RHOSS</name>
<proteinExistence type="predicted"/>
<evidence type="ECO:0000313" key="1">
    <source>
        <dbReference type="EMBL" id="KAF7147290.1"/>
    </source>
</evidence>
<sequence length="523" mass="59239">MDDSKQREEGLWVGEIVVNKKRGQDDDITHHISSDNAQGLKSLLSYRDVRNGTYSFCRTTLLQSLCLFSALKCATALVDGKLGIRVDVNGDQLLHARELVCSYQQDSLFKWIVFLCLPSLENPSCFNSSTVQSLLYTAVSFKELRWLSRGRISREKCVGAVVLRGSYRARFSSPELVKLFLHDGARTDVPFARKVWWDKGMLPLNSALYAVREAVTTYQRKYLCKWILSLFLPALKQSLAVNKLLVESSNNIEEFAYYYAMEGKLVELAVLLFLLEKKVLNGRMMFPQCIRNQILSLIDEEDTELCVLLRNATAYRPSEVTPSCKALPGRAACTKQHLVVFGHGVWSLPMTSVFCGTHALFTVETNQVPNSIFGGTSFDAQVKKGTKAMEQNMPKCLSREKLSVYCNAGQEGSRFIVLVDCRFLSMALVEFSCEEVAEKLLKQSLVYAVWVIKRKDFDANRAKQAEEVDNYEDSSSPKENYPKGSFIAFTLKSLSTEGSAEQKDRCESINENMKRLKRWCWTV</sequence>
<comment type="caution">
    <text evidence="1">The sequence shown here is derived from an EMBL/GenBank/DDBJ whole genome shotgun (WGS) entry which is preliminary data.</text>
</comment>
<protein>
    <submittedName>
        <fullName evidence="1">Uncharacterized protein</fullName>
    </submittedName>
</protein>
<evidence type="ECO:0000313" key="2">
    <source>
        <dbReference type="Proteomes" id="UP000626092"/>
    </source>
</evidence>
<reference evidence="1" key="1">
    <citation type="submission" date="2019-11" db="EMBL/GenBank/DDBJ databases">
        <authorList>
            <person name="Liu Y."/>
            <person name="Hou J."/>
            <person name="Li T.-Q."/>
            <person name="Guan C.-H."/>
            <person name="Wu X."/>
            <person name="Wu H.-Z."/>
            <person name="Ling F."/>
            <person name="Zhang R."/>
            <person name="Shi X.-G."/>
            <person name="Ren J.-P."/>
            <person name="Chen E.-F."/>
            <person name="Sun J.-M."/>
        </authorList>
    </citation>
    <scope>NUCLEOTIDE SEQUENCE</scope>
    <source>
        <strain evidence="1">Adult_tree_wgs_1</strain>
        <tissue evidence="1">Leaves</tissue>
    </source>
</reference>
<dbReference type="EMBL" id="WJXA01000003">
    <property type="protein sequence ID" value="KAF7147290.1"/>
    <property type="molecule type" value="Genomic_DNA"/>
</dbReference>
<dbReference type="AlphaFoldDB" id="A0A834H7T3"/>
<keyword evidence="2" id="KW-1185">Reference proteome</keyword>